<reference evidence="2" key="1">
    <citation type="submission" date="2022-04" db="EMBL/GenBank/DDBJ databases">
        <title>A functionally conserved STORR gene fusion in Papaver species that diverged 16.8 million years ago.</title>
        <authorList>
            <person name="Catania T."/>
        </authorList>
    </citation>
    <scope>NUCLEOTIDE SEQUENCE</scope>
    <source>
        <strain evidence="2">S-188037</strain>
    </source>
</reference>
<evidence type="ECO:0000313" key="3">
    <source>
        <dbReference type="Proteomes" id="UP001202328"/>
    </source>
</evidence>
<feature type="domain" description="Neprosin PEP catalytic" evidence="1">
    <location>
        <begin position="1"/>
        <end position="54"/>
    </location>
</feature>
<dbReference type="InterPro" id="IPR004314">
    <property type="entry name" value="Neprosin"/>
</dbReference>
<dbReference type="PROSITE" id="PS52045">
    <property type="entry name" value="NEPROSIN_PEP_CD"/>
    <property type="match status" value="1"/>
</dbReference>
<dbReference type="EMBL" id="JAJJMB010002868">
    <property type="protein sequence ID" value="KAI3950377.1"/>
    <property type="molecule type" value="Genomic_DNA"/>
</dbReference>
<evidence type="ECO:0000313" key="2">
    <source>
        <dbReference type="EMBL" id="KAI3950377.1"/>
    </source>
</evidence>
<organism evidence="2 3">
    <name type="scientific">Papaver atlanticum</name>
    <dbReference type="NCBI Taxonomy" id="357466"/>
    <lineage>
        <taxon>Eukaryota</taxon>
        <taxon>Viridiplantae</taxon>
        <taxon>Streptophyta</taxon>
        <taxon>Embryophyta</taxon>
        <taxon>Tracheophyta</taxon>
        <taxon>Spermatophyta</taxon>
        <taxon>Magnoliopsida</taxon>
        <taxon>Ranunculales</taxon>
        <taxon>Papaveraceae</taxon>
        <taxon>Papaveroideae</taxon>
        <taxon>Papaver</taxon>
    </lineage>
</organism>
<proteinExistence type="predicted"/>
<keyword evidence="3" id="KW-1185">Reference proteome</keyword>
<gene>
    <name evidence="2" type="ORF">MKW98_003860</name>
</gene>
<accession>A0AAD4XVL9</accession>
<feature type="non-terminal residue" evidence="2">
    <location>
        <position position="1"/>
    </location>
</feature>
<protein>
    <recommendedName>
        <fullName evidence="1">Neprosin PEP catalytic domain-containing protein</fullName>
    </recommendedName>
</protein>
<dbReference type="Proteomes" id="UP001202328">
    <property type="component" value="Unassembled WGS sequence"/>
</dbReference>
<sequence length="54" mass="5874">FVSLEPTEGKKYYGGQVAIGIHNPSVSPGQFTQAQIWIQNGPEAEKNSIEIGWA</sequence>
<dbReference type="AlphaFoldDB" id="A0AAD4XVL9"/>
<evidence type="ECO:0000259" key="1">
    <source>
        <dbReference type="PROSITE" id="PS52045"/>
    </source>
</evidence>
<comment type="caution">
    <text evidence="2">The sequence shown here is derived from an EMBL/GenBank/DDBJ whole genome shotgun (WGS) entry which is preliminary data.</text>
</comment>
<feature type="non-terminal residue" evidence="2">
    <location>
        <position position="54"/>
    </location>
</feature>
<name>A0AAD4XVL9_9MAGN</name>